<dbReference type="InterPro" id="IPR045155">
    <property type="entry name" value="Beta-lactam_cat"/>
</dbReference>
<dbReference type="GO" id="GO:0030655">
    <property type="term" value="P:beta-lactam antibiotic catabolic process"/>
    <property type="evidence" value="ECO:0007669"/>
    <property type="project" value="InterPro"/>
</dbReference>
<dbReference type="PANTHER" id="PTHR35333:SF3">
    <property type="entry name" value="BETA-LACTAMASE-TYPE TRANSPEPTIDASE FOLD CONTAINING PROTEIN"/>
    <property type="match status" value="1"/>
</dbReference>
<evidence type="ECO:0000259" key="3">
    <source>
        <dbReference type="Pfam" id="PF13354"/>
    </source>
</evidence>
<dbReference type="Gene3D" id="3.40.710.10">
    <property type="entry name" value="DD-peptidase/beta-lactamase superfamily"/>
    <property type="match status" value="1"/>
</dbReference>
<feature type="transmembrane region" description="Helical" evidence="2">
    <location>
        <begin position="46"/>
        <end position="66"/>
    </location>
</feature>
<feature type="region of interest" description="Disordered" evidence="1">
    <location>
        <begin position="1"/>
        <end position="43"/>
    </location>
</feature>
<gene>
    <name evidence="4" type="ORF">SAMN05421870_103120</name>
</gene>
<dbReference type="InterPro" id="IPR012338">
    <property type="entry name" value="Beta-lactam/transpept-like"/>
</dbReference>
<evidence type="ECO:0000313" key="4">
    <source>
        <dbReference type="EMBL" id="SER64048.1"/>
    </source>
</evidence>
<dbReference type="GO" id="GO:0008800">
    <property type="term" value="F:beta-lactamase activity"/>
    <property type="evidence" value="ECO:0007669"/>
    <property type="project" value="InterPro"/>
</dbReference>
<evidence type="ECO:0000256" key="2">
    <source>
        <dbReference type="SAM" id="Phobius"/>
    </source>
</evidence>
<keyword evidence="5" id="KW-1185">Reference proteome</keyword>
<feature type="domain" description="Beta-lactamase class A catalytic" evidence="3">
    <location>
        <begin position="174"/>
        <end position="309"/>
    </location>
</feature>
<reference evidence="5" key="1">
    <citation type="submission" date="2016-10" db="EMBL/GenBank/DDBJ databases">
        <authorList>
            <person name="Varghese N."/>
            <person name="Submissions S."/>
        </authorList>
    </citation>
    <scope>NUCLEOTIDE SEQUENCE [LARGE SCALE GENOMIC DNA]</scope>
    <source>
        <strain evidence="5">CGMCC 4.6825</strain>
    </source>
</reference>
<sequence length="336" mass="35073">MRKSGKSSALRPARPDPASAGTAGGRAPRAAHEPHRTGERRRARRTLGLVAAVLVCGTAAGVSAAADSAGAPVAADSAAQTTARARVGSSDVVCRSHDRALAHKLSGAVAAALRPRHSTTAVALYDRASGTSCAFRASAAYDSASVVKATLLGALLRQAEEDHRTLTPQEKKRATAMITTSDNDATSALWSQVGRGGVQHFLDLAGMQDTEPGPRGSWGLTQVTARDEVKLLELLTSRNRVLDAGSRAYALDLMGEVVPGQRWGTPAGAPEDARVQVKNGWLPRATHGWRINSVGAFTDGGHDYGVAVLSQDNRTMAEGVDTVEAASRAIHRGLAR</sequence>
<dbReference type="Proteomes" id="UP000182841">
    <property type="component" value="Unassembled WGS sequence"/>
</dbReference>
<dbReference type="SUPFAM" id="SSF56601">
    <property type="entry name" value="beta-lactamase/transpeptidase-like"/>
    <property type="match status" value="1"/>
</dbReference>
<keyword evidence="2" id="KW-0812">Transmembrane</keyword>
<dbReference type="Pfam" id="PF13354">
    <property type="entry name" value="Beta-lactamase2"/>
    <property type="match status" value="1"/>
</dbReference>
<dbReference type="AlphaFoldDB" id="A0A1H9QUB6"/>
<dbReference type="EMBL" id="FOGO01000003">
    <property type="protein sequence ID" value="SER64048.1"/>
    <property type="molecule type" value="Genomic_DNA"/>
</dbReference>
<dbReference type="InterPro" id="IPR000871">
    <property type="entry name" value="Beta-lactam_class-A"/>
</dbReference>
<keyword evidence="2" id="KW-1133">Transmembrane helix</keyword>
<organism evidence="4 5">
    <name type="scientific">Streptomyces qinglanensis</name>
    <dbReference type="NCBI Taxonomy" id="943816"/>
    <lineage>
        <taxon>Bacteria</taxon>
        <taxon>Bacillati</taxon>
        <taxon>Actinomycetota</taxon>
        <taxon>Actinomycetes</taxon>
        <taxon>Kitasatosporales</taxon>
        <taxon>Streptomycetaceae</taxon>
        <taxon>Streptomyces</taxon>
    </lineage>
</organism>
<dbReference type="GO" id="GO:0046677">
    <property type="term" value="P:response to antibiotic"/>
    <property type="evidence" value="ECO:0007669"/>
    <property type="project" value="InterPro"/>
</dbReference>
<keyword evidence="2" id="KW-0472">Membrane</keyword>
<dbReference type="PANTHER" id="PTHR35333">
    <property type="entry name" value="BETA-LACTAMASE"/>
    <property type="match status" value="1"/>
</dbReference>
<name>A0A1H9QUB6_9ACTN</name>
<evidence type="ECO:0000313" key="5">
    <source>
        <dbReference type="Proteomes" id="UP000182841"/>
    </source>
</evidence>
<accession>A0A1H9QUB6</accession>
<feature type="compositionally biased region" description="Low complexity" evidence="1">
    <location>
        <begin position="17"/>
        <end position="28"/>
    </location>
</feature>
<proteinExistence type="predicted"/>
<protein>
    <submittedName>
        <fullName evidence="4">Beta-lactamase class A</fullName>
    </submittedName>
</protein>
<evidence type="ECO:0000256" key="1">
    <source>
        <dbReference type="SAM" id="MobiDB-lite"/>
    </source>
</evidence>